<dbReference type="STRING" id="1969733.B5V00_01545"/>
<evidence type="ECO:0000259" key="1">
    <source>
        <dbReference type="Pfam" id="PF00561"/>
    </source>
</evidence>
<organism evidence="2 3">
    <name type="scientific">Geothermobacter hydrogeniphilus</name>
    <dbReference type="NCBI Taxonomy" id="1969733"/>
    <lineage>
        <taxon>Bacteria</taxon>
        <taxon>Pseudomonadati</taxon>
        <taxon>Thermodesulfobacteriota</taxon>
        <taxon>Desulfuromonadia</taxon>
        <taxon>Desulfuromonadales</taxon>
        <taxon>Geothermobacteraceae</taxon>
        <taxon>Geothermobacter</taxon>
    </lineage>
</organism>
<protein>
    <recommendedName>
        <fullName evidence="1">AB hydrolase-1 domain-containing protein</fullName>
    </recommendedName>
</protein>
<dbReference type="Proteomes" id="UP000193136">
    <property type="component" value="Unassembled WGS sequence"/>
</dbReference>
<evidence type="ECO:0000313" key="3">
    <source>
        <dbReference type="Proteomes" id="UP000193136"/>
    </source>
</evidence>
<dbReference type="Pfam" id="PF00561">
    <property type="entry name" value="Abhydrolase_1"/>
    <property type="match status" value="1"/>
</dbReference>
<dbReference type="AlphaFoldDB" id="A0A1X0YEM8"/>
<comment type="caution">
    <text evidence="2">The sequence shown here is derived from an EMBL/GenBank/DDBJ whole genome shotgun (WGS) entry which is preliminary data.</text>
</comment>
<proteinExistence type="predicted"/>
<sequence>MLLALALSLAACGGDSGNTQTGSNALLTEGGTPIVYAQLDATTLPLPNDVTWAADGDPRVDLPLANDGSDLDQLKQLINAQPNLLGLSPNMFLTLPLTGTVDSSTLELLIFRTDDPQLTALLTALATGDTAGVVTALGLMEFRDQTDFIIQDDFTSGVIKLLPKQPFTPGAAYVVVVKNSLLDSNGYPTASSFTMTALKSTTPFDATSPFFPFENLRAAFNDGPQALFDIIAGVTAAKTGIPWTRDDILVTWTYHTASYTFSLTPTAPAPALSTTTSPTVDYPVAGGTDAFAQTTASLKMLSTKTTTNNLSWTNPATGAAETDPVGIPAATLLTGTGIPTSDLGNIYTGTYDSPLLDQSGMTTVTFRLTVPATPGPWPVVLFQHGITSSKDAALPIANSLAQAGYATLAIDAIFHGERTTPGAVSGDGFFTTNLIQDRANLYQAAIDLWEAVDVIEAGIDLDGDTFTDLDATNIPFIAHSLGSIIGSVFLSQETRVSKMVLSSPSAILVNVLDETSLPTMQALVSSLGFTPGTTEYYVFLDLAQWLLDPTDATYNVIGGNSTADLMTLYAFGDPIVSPASSKVFVSNLGLEPAAAVVVDPDSVATGFPGPGDLTSGVYQYGLSGKPVVHSFLLSPLFDPTTEPWYSGYSATVQGNATFGSQSQVAGFLAGAGTL</sequence>
<gene>
    <name evidence="2" type="ORF">B5V00_01545</name>
</gene>
<reference evidence="2 3" key="1">
    <citation type="submission" date="2017-03" db="EMBL/GenBank/DDBJ databases">
        <title>Genome sequence of Geothermobacter sp. EPR-M, Deep-Sea Iron Reducer.</title>
        <authorList>
            <person name="Tully B."/>
            <person name="Savalia P."/>
            <person name="Abuyen K."/>
            <person name="Baughan C."/>
            <person name="Romero E."/>
            <person name="Ronkowski C."/>
            <person name="Torres B."/>
            <person name="Tremblay J."/>
            <person name="Trujillo A."/>
            <person name="Tyler M."/>
            <person name="Perez-Rodriguez I."/>
            <person name="Amend J."/>
        </authorList>
    </citation>
    <scope>NUCLEOTIDE SEQUENCE [LARGE SCALE GENOMIC DNA]</scope>
    <source>
        <strain evidence="2 3">EPR-M</strain>
    </source>
</reference>
<name>A0A1X0YEM8_9BACT</name>
<dbReference type="Gene3D" id="3.40.50.1820">
    <property type="entry name" value="alpha/beta hydrolase"/>
    <property type="match status" value="1"/>
</dbReference>
<keyword evidence="3" id="KW-1185">Reference proteome</keyword>
<dbReference type="EMBL" id="NAAD01000001">
    <property type="protein sequence ID" value="ORJ63579.1"/>
    <property type="molecule type" value="Genomic_DNA"/>
</dbReference>
<dbReference type="InterPro" id="IPR029058">
    <property type="entry name" value="AB_hydrolase_fold"/>
</dbReference>
<evidence type="ECO:0000313" key="2">
    <source>
        <dbReference type="EMBL" id="ORJ63579.1"/>
    </source>
</evidence>
<feature type="domain" description="AB hydrolase-1" evidence="1">
    <location>
        <begin position="378"/>
        <end position="521"/>
    </location>
</feature>
<dbReference type="InterPro" id="IPR000073">
    <property type="entry name" value="AB_hydrolase_1"/>
</dbReference>
<dbReference type="SUPFAM" id="SSF53474">
    <property type="entry name" value="alpha/beta-Hydrolases"/>
    <property type="match status" value="1"/>
</dbReference>
<accession>A0A1X0YEM8</accession>